<dbReference type="RefSeq" id="WP_141351607.1">
    <property type="nucleotide sequence ID" value="NZ_BJNV01000029.1"/>
</dbReference>
<evidence type="ECO:0000313" key="2">
    <source>
        <dbReference type="Proteomes" id="UP000318422"/>
    </source>
</evidence>
<evidence type="ECO:0000313" key="1">
    <source>
        <dbReference type="EMBL" id="GEC95848.1"/>
    </source>
</evidence>
<dbReference type="Pfam" id="PF11161">
    <property type="entry name" value="DUF2944"/>
    <property type="match status" value="1"/>
</dbReference>
<sequence>MDDAVRQALARWPDVPDCFGWLSLSRRGEWQLPDGPIRHAGLAAFIGRNYEADADGRWYFQNGPQRVFVSLAYTPTVLRLAAPARLQTHTGQPVETLSGAWLDDEGSLLLASEHGIALLDDRDLAAMAAHLVGELEQPDAPISLNWSGRCLPVERIAQADVPARFGFVGQPA</sequence>
<proteinExistence type="predicted"/>
<dbReference type="EMBL" id="BJNV01000029">
    <property type="protein sequence ID" value="GEC95848.1"/>
    <property type="molecule type" value="Genomic_DNA"/>
</dbReference>
<accession>A0A4Y4CSF9</accession>
<keyword evidence="2" id="KW-1185">Reference proteome</keyword>
<evidence type="ECO:0008006" key="3">
    <source>
        <dbReference type="Google" id="ProtNLM"/>
    </source>
</evidence>
<dbReference type="AlphaFoldDB" id="A0A4Y4CSF9"/>
<gene>
    <name evidence="1" type="ORF">ZRA01_19210</name>
</gene>
<dbReference type="InterPro" id="IPR021332">
    <property type="entry name" value="DUF2944"/>
</dbReference>
<protein>
    <recommendedName>
        <fullName evidence="3">DUF2946 family protein</fullName>
    </recommendedName>
</protein>
<name>A0A4Y4CSF9_ZOORA</name>
<comment type="caution">
    <text evidence="1">The sequence shown here is derived from an EMBL/GenBank/DDBJ whole genome shotgun (WGS) entry which is preliminary data.</text>
</comment>
<dbReference type="OrthoDB" id="7057642at2"/>
<reference evidence="1 2" key="1">
    <citation type="submission" date="2019-06" db="EMBL/GenBank/DDBJ databases">
        <title>Whole genome shotgun sequence of Zoogloea ramigera NBRC 15342.</title>
        <authorList>
            <person name="Hosoyama A."/>
            <person name="Uohara A."/>
            <person name="Ohji S."/>
            <person name="Ichikawa N."/>
        </authorList>
    </citation>
    <scope>NUCLEOTIDE SEQUENCE [LARGE SCALE GENOMIC DNA]</scope>
    <source>
        <strain evidence="1 2">NBRC 15342</strain>
    </source>
</reference>
<organism evidence="1 2">
    <name type="scientific">Zoogloea ramigera</name>
    <dbReference type="NCBI Taxonomy" id="350"/>
    <lineage>
        <taxon>Bacteria</taxon>
        <taxon>Pseudomonadati</taxon>
        <taxon>Pseudomonadota</taxon>
        <taxon>Betaproteobacteria</taxon>
        <taxon>Rhodocyclales</taxon>
        <taxon>Zoogloeaceae</taxon>
        <taxon>Zoogloea</taxon>
    </lineage>
</organism>
<dbReference type="Proteomes" id="UP000318422">
    <property type="component" value="Unassembled WGS sequence"/>
</dbReference>